<protein>
    <submittedName>
        <fullName evidence="1">Uncharacterized protein</fullName>
    </submittedName>
</protein>
<proteinExistence type="predicted"/>
<accession>A0A2P2JG65</accession>
<name>A0A2P2JG65_RHIMU</name>
<organism evidence="1">
    <name type="scientific">Rhizophora mucronata</name>
    <name type="common">Asiatic mangrove</name>
    <dbReference type="NCBI Taxonomy" id="61149"/>
    <lineage>
        <taxon>Eukaryota</taxon>
        <taxon>Viridiplantae</taxon>
        <taxon>Streptophyta</taxon>
        <taxon>Embryophyta</taxon>
        <taxon>Tracheophyta</taxon>
        <taxon>Spermatophyta</taxon>
        <taxon>Magnoliopsida</taxon>
        <taxon>eudicotyledons</taxon>
        <taxon>Gunneridae</taxon>
        <taxon>Pentapetalae</taxon>
        <taxon>rosids</taxon>
        <taxon>fabids</taxon>
        <taxon>Malpighiales</taxon>
        <taxon>Rhizophoraceae</taxon>
        <taxon>Rhizophora</taxon>
    </lineage>
</organism>
<reference evidence="1" key="1">
    <citation type="submission" date="2018-02" db="EMBL/GenBank/DDBJ databases">
        <title>Rhizophora mucronata_Transcriptome.</title>
        <authorList>
            <person name="Meera S.P."/>
            <person name="Sreeshan A."/>
            <person name="Augustine A."/>
        </authorList>
    </citation>
    <scope>NUCLEOTIDE SEQUENCE</scope>
    <source>
        <tissue evidence="1">Leaf</tissue>
    </source>
</reference>
<dbReference type="EMBL" id="GGEC01011990">
    <property type="protein sequence ID" value="MBW92473.1"/>
    <property type="molecule type" value="Transcribed_RNA"/>
</dbReference>
<dbReference type="PROSITE" id="PS51257">
    <property type="entry name" value="PROKAR_LIPOPROTEIN"/>
    <property type="match status" value="1"/>
</dbReference>
<dbReference type="AlphaFoldDB" id="A0A2P2JG65"/>
<sequence>MPRSLVFSASLSFFLLSCFTSCI</sequence>
<evidence type="ECO:0000313" key="1">
    <source>
        <dbReference type="EMBL" id="MBW92473.1"/>
    </source>
</evidence>